<keyword evidence="5" id="KW-1185">Reference proteome</keyword>
<evidence type="ECO:0000259" key="3">
    <source>
        <dbReference type="Pfam" id="PF24867"/>
    </source>
</evidence>
<evidence type="ECO:0000313" key="5">
    <source>
        <dbReference type="Proteomes" id="UP000198406"/>
    </source>
</evidence>
<evidence type="ECO:0000313" key="4">
    <source>
        <dbReference type="EMBL" id="GAX13235.1"/>
    </source>
</evidence>
<dbReference type="AlphaFoldDB" id="A0A1Z5JGV7"/>
<dbReference type="Proteomes" id="UP000198406">
    <property type="component" value="Unassembled WGS sequence"/>
</dbReference>
<comment type="caution">
    <text evidence="4">The sequence shown here is derived from an EMBL/GenBank/DDBJ whole genome shotgun (WGS) entry which is preliminary data.</text>
</comment>
<dbReference type="InParanoid" id="A0A1Z5JGV7"/>
<dbReference type="InterPro" id="IPR056635">
    <property type="entry name" value="DUF7733"/>
</dbReference>
<keyword evidence="2" id="KW-0732">Signal</keyword>
<gene>
    <name evidence="4" type="ORF">FisN_17Hh169</name>
</gene>
<sequence>MLRYLLVVASFWSPRTCAFSLNPHLASAPSFISRRQQIRLFGETLYGKGAEIWPPTNEGIVDLKDSFPNGILPDDIAKRYQQQRRIIEDEVVAPADNSLVEKRKRRWSILPPRVARILRRAAAGEEENEQATQPIDRTPAIVGLACLSMVQPIDMLLVTFLSGYFCLLANWSNLASRTGIPSLPALPPQGHVPVQISNPLGYHLSQSPIYDKWLKLGIFLGLFAPVLWIYHHTYGGGCLDAALAGRPLFLLCCQAISESLSRRQLISTPLPIRILIPVAYNSVRLTYLWRFVVAPGLGWAGLLLAISNFLYWSVNLFGFLIPVATMKYMRTHFFFVEAQQVTTRVGMEETVGLTPYYK</sequence>
<keyword evidence="1" id="KW-0472">Membrane</keyword>
<keyword evidence="1" id="KW-0812">Transmembrane</keyword>
<accession>A0A1Z5JGV7</accession>
<evidence type="ECO:0000256" key="2">
    <source>
        <dbReference type="SAM" id="SignalP"/>
    </source>
</evidence>
<feature type="chain" id="PRO_5012735273" description="DUF7733 domain-containing protein" evidence="2">
    <location>
        <begin position="19"/>
        <end position="358"/>
    </location>
</feature>
<protein>
    <recommendedName>
        <fullName evidence="3">DUF7733 domain-containing protein</fullName>
    </recommendedName>
</protein>
<evidence type="ECO:0000256" key="1">
    <source>
        <dbReference type="SAM" id="Phobius"/>
    </source>
</evidence>
<feature type="domain" description="DUF7733" evidence="3">
    <location>
        <begin position="141"/>
        <end position="332"/>
    </location>
</feature>
<dbReference type="EMBL" id="BDSP01000061">
    <property type="protein sequence ID" value="GAX13235.1"/>
    <property type="molecule type" value="Genomic_DNA"/>
</dbReference>
<name>A0A1Z5JGV7_FISSO</name>
<proteinExistence type="predicted"/>
<dbReference type="Pfam" id="PF24867">
    <property type="entry name" value="DUF7733"/>
    <property type="match status" value="1"/>
</dbReference>
<dbReference type="PANTHER" id="PTHR33829">
    <property type="entry name" value="OSJNBA0044M19.10 PROTEIN"/>
    <property type="match status" value="1"/>
</dbReference>
<dbReference type="PANTHER" id="PTHR33829:SF2">
    <property type="entry name" value="OS04G0386700 PROTEIN"/>
    <property type="match status" value="1"/>
</dbReference>
<organism evidence="4 5">
    <name type="scientific">Fistulifera solaris</name>
    <name type="common">Oleaginous diatom</name>
    <dbReference type="NCBI Taxonomy" id="1519565"/>
    <lineage>
        <taxon>Eukaryota</taxon>
        <taxon>Sar</taxon>
        <taxon>Stramenopiles</taxon>
        <taxon>Ochrophyta</taxon>
        <taxon>Bacillariophyta</taxon>
        <taxon>Bacillariophyceae</taxon>
        <taxon>Bacillariophycidae</taxon>
        <taxon>Naviculales</taxon>
        <taxon>Naviculaceae</taxon>
        <taxon>Fistulifera</taxon>
    </lineage>
</organism>
<feature type="signal peptide" evidence="2">
    <location>
        <begin position="1"/>
        <end position="18"/>
    </location>
</feature>
<reference evidence="4 5" key="1">
    <citation type="journal article" date="2015" name="Plant Cell">
        <title>Oil accumulation by the oleaginous diatom Fistulifera solaris as revealed by the genome and transcriptome.</title>
        <authorList>
            <person name="Tanaka T."/>
            <person name="Maeda Y."/>
            <person name="Veluchamy A."/>
            <person name="Tanaka M."/>
            <person name="Abida H."/>
            <person name="Marechal E."/>
            <person name="Bowler C."/>
            <person name="Muto M."/>
            <person name="Sunaga Y."/>
            <person name="Tanaka M."/>
            <person name="Yoshino T."/>
            <person name="Taniguchi T."/>
            <person name="Fukuda Y."/>
            <person name="Nemoto M."/>
            <person name="Matsumoto M."/>
            <person name="Wong P.S."/>
            <person name="Aburatani S."/>
            <person name="Fujibuchi W."/>
        </authorList>
    </citation>
    <scope>NUCLEOTIDE SEQUENCE [LARGE SCALE GENOMIC DNA]</scope>
    <source>
        <strain evidence="4 5">JPCC DA0580</strain>
    </source>
</reference>
<feature type="transmembrane region" description="Helical" evidence="1">
    <location>
        <begin position="298"/>
        <end position="321"/>
    </location>
</feature>
<keyword evidence="1" id="KW-1133">Transmembrane helix</keyword>
<dbReference type="OrthoDB" id="1906194at2759"/>